<feature type="transmembrane region" description="Helical" evidence="3">
    <location>
        <begin position="25"/>
        <end position="45"/>
    </location>
</feature>
<accession>A0ABV7WLU8</accession>
<sequence>MLNVSAASFFTYLARQVDTSNLFGIKYFIFYFVVISCSYIAGALLPIVDPVIGNVVGNVLVIVAYFILLAGLISRQGQLGNRRTWALMSIFISTYIAIEVASHAIDIGPSNSVVSRTSTLLMIMGVVLWGYRFVVIDKSNVLFGEKILKLSLIIHFFAGLLTLTLAYVVVDPLLYLIVIMIILCFNTILMTGSLMSLILSDEIQKNYALSTRDSLTNLYNRGYFFERLETLIEHQNRHDRTLSIVIMDLDNFKTINDRFGHVFGDAMLTSFSKVLSGNSRDSDIIARFGGEEFVAALPDTDYDAALIWAQRILNQTNEIQVSNNEYLGVSIGISTLKTGDVAQNRAEKLLDEADKNLYKAKDAGRNRIL</sequence>
<dbReference type="NCBIfam" id="TIGR00254">
    <property type="entry name" value="GGDEF"/>
    <property type="match status" value="1"/>
</dbReference>
<dbReference type="PROSITE" id="PS50887">
    <property type="entry name" value="GGDEF"/>
    <property type="match status" value="1"/>
</dbReference>
<feature type="domain" description="GGDEF" evidence="4">
    <location>
        <begin position="240"/>
        <end position="369"/>
    </location>
</feature>
<gene>
    <name evidence="5" type="ORF">ACFOND_00960</name>
</gene>
<dbReference type="EMBL" id="JBHRYN010000003">
    <property type="protein sequence ID" value="MFC3700191.1"/>
    <property type="molecule type" value="Genomic_DNA"/>
</dbReference>
<dbReference type="Proteomes" id="UP001595710">
    <property type="component" value="Unassembled WGS sequence"/>
</dbReference>
<dbReference type="PANTHER" id="PTHR45138">
    <property type="entry name" value="REGULATORY COMPONENTS OF SENSORY TRANSDUCTION SYSTEM"/>
    <property type="match status" value="1"/>
</dbReference>
<dbReference type="RefSeq" id="WP_377361925.1">
    <property type="nucleotide sequence ID" value="NZ_JBHRYN010000003.1"/>
</dbReference>
<reference evidence="6" key="1">
    <citation type="journal article" date="2019" name="Int. J. Syst. Evol. Microbiol.">
        <title>The Global Catalogue of Microorganisms (GCM) 10K type strain sequencing project: providing services to taxonomists for standard genome sequencing and annotation.</title>
        <authorList>
            <consortium name="The Broad Institute Genomics Platform"/>
            <consortium name="The Broad Institute Genome Sequencing Center for Infectious Disease"/>
            <person name="Wu L."/>
            <person name="Ma J."/>
        </authorList>
    </citation>
    <scope>NUCLEOTIDE SEQUENCE [LARGE SCALE GENOMIC DNA]</scope>
    <source>
        <strain evidence="6">CECT 8288</strain>
    </source>
</reference>
<feature type="transmembrane region" description="Helical" evidence="3">
    <location>
        <begin position="85"/>
        <end position="105"/>
    </location>
</feature>
<keyword evidence="3" id="KW-0472">Membrane</keyword>
<feature type="transmembrane region" description="Helical" evidence="3">
    <location>
        <begin position="174"/>
        <end position="199"/>
    </location>
</feature>
<keyword evidence="6" id="KW-1185">Reference proteome</keyword>
<dbReference type="InterPro" id="IPR029787">
    <property type="entry name" value="Nucleotide_cyclase"/>
</dbReference>
<protein>
    <recommendedName>
        <fullName evidence="1">diguanylate cyclase</fullName>
        <ecNumber evidence="1">2.7.7.65</ecNumber>
    </recommendedName>
</protein>
<dbReference type="SUPFAM" id="SSF55073">
    <property type="entry name" value="Nucleotide cyclase"/>
    <property type="match status" value="1"/>
</dbReference>
<name>A0ABV7WLU8_9GAMM</name>
<dbReference type="InterPro" id="IPR000160">
    <property type="entry name" value="GGDEF_dom"/>
</dbReference>
<dbReference type="Pfam" id="PF00990">
    <property type="entry name" value="GGDEF"/>
    <property type="match status" value="1"/>
</dbReference>
<comment type="caution">
    <text evidence="5">The sequence shown here is derived from an EMBL/GenBank/DDBJ whole genome shotgun (WGS) entry which is preliminary data.</text>
</comment>
<dbReference type="SMART" id="SM00267">
    <property type="entry name" value="GGDEF"/>
    <property type="match status" value="1"/>
</dbReference>
<evidence type="ECO:0000256" key="1">
    <source>
        <dbReference type="ARBA" id="ARBA00012528"/>
    </source>
</evidence>
<dbReference type="Gene3D" id="3.30.70.270">
    <property type="match status" value="1"/>
</dbReference>
<comment type="catalytic activity">
    <reaction evidence="2">
        <text>2 GTP = 3',3'-c-di-GMP + 2 diphosphate</text>
        <dbReference type="Rhea" id="RHEA:24898"/>
        <dbReference type="ChEBI" id="CHEBI:33019"/>
        <dbReference type="ChEBI" id="CHEBI:37565"/>
        <dbReference type="ChEBI" id="CHEBI:58805"/>
        <dbReference type="EC" id="2.7.7.65"/>
    </reaction>
</comment>
<keyword evidence="5" id="KW-0548">Nucleotidyltransferase</keyword>
<evidence type="ECO:0000256" key="3">
    <source>
        <dbReference type="SAM" id="Phobius"/>
    </source>
</evidence>
<keyword evidence="3" id="KW-0812">Transmembrane</keyword>
<dbReference type="PANTHER" id="PTHR45138:SF9">
    <property type="entry name" value="DIGUANYLATE CYCLASE DGCM-RELATED"/>
    <property type="match status" value="1"/>
</dbReference>
<proteinExistence type="predicted"/>
<evidence type="ECO:0000259" key="4">
    <source>
        <dbReference type="PROSITE" id="PS50887"/>
    </source>
</evidence>
<feature type="transmembrane region" description="Helical" evidence="3">
    <location>
        <begin position="147"/>
        <end position="168"/>
    </location>
</feature>
<dbReference type="InterPro" id="IPR050469">
    <property type="entry name" value="Diguanylate_Cyclase"/>
</dbReference>
<keyword evidence="5" id="KW-0808">Transferase</keyword>
<evidence type="ECO:0000313" key="6">
    <source>
        <dbReference type="Proteomes" id="UP001595710"/>
    </source>
</evidence>
<evidence type="ECO:0000256" key="2">
    <source>
        <dbReference type="ARBA" id="ARBA00034247"/>
    </source>
</evidence>
<feature type="transmembrane region" description="Helical" evidence="3">
    <location>
        <begin position="51"/>
        <end position="73"/>
    </location>
</feature>
<dbReference type="InterPro" id="IPR043128">
    <property type="entry name" value="Rev_trsase/Diguanyl_cyclase"/>
</dbReference>
<dbReference type="CDD" id="cd01949">
    <property type="entry name" value="GGDEF"/>
    <property type="match status" value="1"/>
</dbReference>
<dbReference type="EC" id="2.7.7.65" evidence="1"/>
<organism evidence="5 6">
    <name type="scientific">Reinekea marina</name>
    <dbReference type="NCBI Taxonomy" id="1310421"/>
    <lineage>
        <taxon>Bacteria</taxon>
        <taxon>Pseudomonadati</taxon>
        <taxon>Pseudomonadota</taxon>
        <taxon>Gammaproteobacteria</taxon>
        <taxon>Oceanospirillales</taxon>
        <taxon>Saccharospirillaceae</taxon>
        <taxon>Reinekea</taxon>
    </lineage>
</organism>
<dbReference type="GO" id="GO:0052621">
    <property type="term" value="F:diguanylate cyclase activity"/>
    <property type="evidence" value="ECO:0007669"/>
    <property type="project" value="UniProtKB-EC"/>
</dbReference>
<keyword evidence="3" id="KW-1133">Transmembrane helix</keyword>
<evidence type="ECO:0000313" key="5">
    <source>
        <dbReference type="EMBL" id="MFC3700191.1"/>
    </source>
</evidence>
<feature type="transmembrane region" description="Helical" evidence="3">
    <location>
        <begin position="117"/>
        <end position="135"/>
    </location>
</feature>